<comment type="similarity">
    <text evidence="1">Belongs to the FMO family.</text>
</comment>
<dbReference type="EMBL" id="JAFFPU010000006">
    <property type="protein sequence ID" value="MBM9575881.1"/>
    <property type="molecule type" value="Genomic_DNA"/>
</dbReference>
<proteinExistence type="inferred from homology"/>
<name>A0ABS2U681_9LEPT</name>
<dbReference type="Gene3D" id="3.50.50.60">
    <property type="entry name" value="FAD/NAD(P)-binding domain"/>
    <property type="match status" value="1"/>
</dbReference>
<keyword evidence="7" id="KW-1185">Reference proteome</keyword>
<gene>
    <name evidence="6" type="ORF">JWG45_01825</name>
</gene>
<keyword evidence="4" id="KW-0521">NADP</keyword>
<reference evidence="6 7" key="1">
    <citation type="submission" date="2021-02" db="EMBL/GenBank/DDBJ databases">
        <title>Leptospira ainlahdjerensis sp. nov., Leptospira ainazelensis sp. nov., Leptospira abararensis sp. nov. and Leptospira chreensis sp. nov., four new species isolated from water sources in Algeria.</title>
        <authorList>
            <person name="Amara Korba A."/>
            <person name="Kainiu M."/>
            <person name="Vincent A.T."/>
            <person name="Mariet J.-F."/>
            <person name="Veyrier F.J."/>
            <person name="Goarant C."/>
            <person name="Picardeau M."/>
        </authorList>
    </citation>
    <scope>NUCLEOTIDE SEQUENCE [LARGE SCALE GENOMIC DNA]</scope>
    <source>
        <strain evidence="6 7">201903070</strain>
    </source>
</reference>
<keyword evidence="5" id="KW-0560">Oxidoreductase</keyword>
<dbReference type="SUPFAM" id="SSF51905">
    <property type="entry name" value="FAD/NAD(P)-binding domain"/>
    <property type="match status" value="2"/>
</dbReference>
<evidence type="ECO:0000313" key="6">
    <source>
        <dbReference type="EMBL" id="MBM9575881.1"/>
    </source>
</evidence>
<dbReference type="Proteomes" id="UP000724686">
    <property type="component" value="Unassembled WGS sequence"/>
</dbReference>
<dbReference type="InterPro" id="IPR020946">
    <property type="entry name" value="Flavin_mOase-like"/>
</dbReference>
<evidence type="ECO:0000256" key="3">
    <source>
        <dbReference type="ARBA" id="ARBA00022827"/>
    </source>
</evidence>
<comment type="caution">
    <text evidence="6">The sequence shown here is derived from an EMBL/GenBank/DDBJ whole genome shotgun (WGS) entry which is preliminary data.</text>
</comment>
<dbReference type="InterPro" id="IPR000960">
    <property type="entry name" value="Flavin_mOase"/>
</dbReference>
<dbReference type="PANTHER" id="PTHR23023">
    <property type="entry name" value="DIMETHYLANILINE MONOOXYGENASE"/>
    <property type="match status" value="1"/>
</dbReference>
<evidence type="ECO:0000256" key="2">
    <source>
        <dbReference type="ARBA" id="ARBA00022630"/>
    </source>
</evidence>
<organism evidence="6 7">
    <name type="scientific">Leptospira ainlahdjerensis</name>
    <dbReference type="NCBI Taxonomy" id="2810033"/>
    <lineage>
        <taxon>Bacteria</taxon>
        <taxon>Pseudomonadati</taxon>
        <taxon>Spirochaetota</taxon>
        <taxon>Spirochaetia</taxon>
        <taxon>Leptospirales</taxon>
        <taxon>Leptospiraceae</taxon>
        <taxon>Leptospira</taxon>
    </lineage>
</organism>
<dbReference type="PRINTS" id="PR00370">
    <property type="entry name" value="FMOXYGENASE"/>
</dbReference>
<keyword evidence="2" id="KW-0285">Flavoprotein</keyword>
<keyword evidence="3" id="KW-0274">FAD</keyword>
<dbReference type="InterPro" id="IPR036188">
    <property type="entry name" value="FAD/NAD-bd_sf"/>
</dbReference>
<dbReference type="RefSeq" id="WP_205278078.1">
    <property type="nucleotide sequence ID" value="NZ_JAFFPU010000006.1"/>
</dbReference>
<accession>A0ABS2U681</accession>
<dbReference type="Pfam" id="PF00743">
    <property type="entry name" value="FMO-like"/>
    <property type="match status" value="1"/>
</dbReference>
<dbReference type="InterPro" id="IPR050346">
    <property type="entry name" value="FMO-like"/>
</dbReference>
<dbReference type="PIRSF" id="PIRSF000332">
    <property type="entry name" value="FMO"/>
    <property type="match status" value="1"/>
</dbReference>
<evidence type="ECO:0000313" key="7">
    <source>
        <dbReference type="Proteomes" id="UP000724686"/>
    </source>
</evidence>
<sequence>MKPNIKVCVVGAGPSGIAAAKNCVQYGLEVVVFEKNDKVGGNWVFNSKTGHSSVYENTHIISSKAWSEYEDYPMPEDYPEYPNHKQLQAYFESYSKHFGVYKKIRFNHTIQKITRMEDGKWKVDYLDASKKKKVEIFDVLMVANGHHWNPKYPEYPGKFTGKFIHSHDFKGVTNEWKGKDVLVIGAGNSACDVAVESARVANTVKLSMRSPQWFFPKFLFGMPSDVFAALTPSWIPSKIKQFALTKLLHILQGPYKNYGLPENTTLALSHHPTLNSDLLDFIRHGRIKPRPAIKALHGKEVEFVNGDREHFDIICACTGFWTTFPFFDKSFIDFQHVEKIPLFRKMMHNDYKNLYFIGLFQPVGCIWPMADYQAKLACMEILGKYERPKDLKAAIQNEIEHPHFSFGGGQRHAVEVDYHAFRKELKTELLKAGIDIGKPPGGNKSLYKVYSKVVSREPAASK</sequence>
<evidence type="ECO:0000256" key="1">
    <source>
        <dbReference type="ARBA" id="ARBA00009183"/>
    </source>
</evidence>
<evidence type="ECO:0000256" key="5">
    <source>
        <dbReference type="ARBA" id="ARBA00023002"/>
    </source>
</evidence>
<protein>
    <submittedName>
        <fullName evidence="6">NAD(P)-binding domain-containing protein</fullName>
    </submittedName>
</protein>
<evidence type="ECO:0000256" key="4">
    <source>
        <dbReference type="ARBA" id="ARBA00022857"/>
    </source>
</evidence>